<dbReference type="Proteomes" id="UP001316384">
    <property type="component" value="Chromosome"/>
</dbReference>
<reference evidence="2 3" key="1">
    <citation type="submission" date="2022-07" db="EMBL/GenBank/DDBJ databases">
        <title>Novel species in genus cellulomonas.</title>
        <authorList>
            <person name="Ye L."/>
        </authorList>
    </citation>
    <scope>NUCLEOTIDE SEQUENCE [LARGE SCALE GENOMIC DNA]</scope>
    <source>
        <strain evidence="3">zg-B89</strain>
    </source>
</reference>
<organism evidence="2 3">
    <name type="scientific">Cellulomonas xiejunii</name>
    <dbReference type="NCBI Taxonomy" id="2968083"/>
    <lineage>
        <taxon>Bacteria</taxon>
        <taxon>Bacillati</taxon>
        <taxon>Actinomycetota</taxon>
        <taxon>Actinomycetes</taxon>
        <taxon>Micrococcales</taxon>
        <taxon>Cellulomonadaceae</taxon>
        <taxon>Cellulomonas</taxon>
    </lineage>
</organism>
<evidence type="ECO:0000313" key="3">
    <source>
        <dbReference type="Proteomes" id="UP001316384"/>
    </source>
</evidence>
<feature type="domain" description="CMP/dCMP-type deaminase" evidence="1">
    <location>
        <begin position="22"/>
        <end position="144"/>
    </location>
</feature>
<name>A0ABY5KK88_9CELL</name>
<dbReference type="PROSITE" id="PS51747">
    <property type="entry name" value="CYT_DCMP_DEAMINASES_2"/>
    <property type="match status" value="1"/>
</dbReference>
<gene>
    <name evidence="2" type="ORF">NP048_14145</name>
</gene>
<dbReference type="PANTHER" id="PTHR11079:SF161">
    <property type="entry name" value="CMP_DCMP-TYPE DEAMINASE DOMAIN-CONTAINING PROTEIN"/>
    <property type="match status" value="1"/>
</dbReference>
<protein>
    <submittedName>
        <fullName evidence="2">Nucleoside deaminase</fullName>
    </submittedName>
</protein>
<keyword evidence="3" id="KW-1185">Reference proteome</keyword>
<dbReference type="Pfam" id="PF00383">
    <property type="entry name" value="dCMP_cyt_deam_1"/>
    <property type="match status" value="1"/>
</dbReference>
<dbReference type="InterPro" id="IPR016193">
    <property type="entry name" value="Cytidine_deaminase-like"/>
</dbReference>
<proteinExistence type="predicted"/>
<dbReference type="RefSeq" id="WP_227576259.1">
    <property type="nucleotide sequence ID" value="NZ_CP101987.1"/>
</dbReference>
<evidence type="ECO:0000259" key="1">
    <source>
        <dbReference type="PROSITE" id="PS51747"/>
    </source>
</evidence>
<sequence length="177" mass="18966">MSIVVDPVGAAVSTEVPRPSAEVDARWLRRAVGLATANVADGGGPFGAVVVAGGVEVAVGQNRVTRDLDPTAHAEVQAIRAACRAAGTFTLDGMTLYTSCEPCPLCLAACLWARLDRVVFSADRHDASRGGFDDSAFYELFGRDRGTWDRTRVDELRLPESALPFDAWLTHAARTDY</sequence>
<dbReference type="PANTHER" id="PTHR11079">
    <property type="entry name" value="CYTOSINE DEAMINASE FAMILY MEMBER"/>
    <property type="match status" value="1"/>
</dbReference>
<dbReference type="Gene3D" id="3.40.140.10">
    <property type="entry name" value="Cytidine Deaminase, domain 2"/>
    <property type="match status" value="1"/>
</dbReference>
<dbReference type="InterPro" id="IPR002125">
    <property type="entry name" value="CMP_dCMP_dom"/>
</dbReference>
<dbReference type="CDD" id="cd01285">
    <property type="entry name" value="nucleoside_deaminase"/>
    <property type="match status" value="1"/>
</dbReference>
<evidence type="ECO:0000313" key="2">
    <source>
        <dbReference type="EMBL" id="UUI70924.1"/>
    </source>
</evidence>
<dbReference type="SUPFAM" id="SSF53927">
    <property type="entry name" value="Cytidine deaminase-like"/>
    <property type="match status" value="1"/>
</dbReference>
<accession>A0ABY5KK88</accession>
<dbReference type="EMBL" id="CP101987">
    <property type="protein sequence ID" value="UUI70924.1"/>
    <property type="molecule type" value="Genomic_DNA"/>
</dbReference>